<dbReference type="FunFam" id="2.60.40.10:FF:000230">
    <property type="entry name" value="Down syndrome cell adhesion molecule, isoform D"/>
    <property type="match status" value="1"/>
</dbReference>
<organism evidence="4 5">
    <name type="scientific">Parthenolecanium corni</name>
    <dbReference type="NCBI Taxonomy" id="536013"/>
    <lineage>
        <taxon>Eukaryota</taxon>
        <taxon>Metazoa</taxon>
        <taxon>Ecdysozoa</taxon>
        <taxon>Arthropoda</taxon>
        <taxon>Hexapoda</taxon>
        <taxon>Insecta</taxon>
        <taxon>Pterygota</taxon>
        <taxon>Neoptera</taxon>
        <taxon>Paraneoptera</taxon>
        <taxon>Hemiptera</taxon>
        <taxon>Sternorrhyncha</taxon>
        <taxon>Coccoidea</taxon>
        <taxon>Coccidae</taxon>
        <taxon>Parthenolecanium</taxon>
    </lineage>
</organism>
<dbReference type="Gene3D" id="2.60.40.10">
    <property type="entry name" value="Immunoglobulins"/>
    <property type="match status" value="8"/>
</dbReference>
<dbReference type="PANTHER" id="PTHR44170">
    <property type="entry name" value="PROTEIN SIDEKICK"/>
    <property type="match status" value="1"/>
</dbReference>
<keyword evidence="2" id="KW-1015">Disulfide bond</keyword>
<evidence type="ECO:0000256" key="2">
    <source>
        <dbReference type="ARBA" id="ARBA00023157"/>
    </source>
</evidence>
<keyword evidence="5" id="KW-1185">Reference proteome</keyword>
<keyword evidence="1" id="KW-0677">Repeat</keyword>
<evidence type="ECO:0000313" key="4">
    <source>
        <dbReference type="EMBL" id="KAK7601499.1"/>
    </source>
</evidence>
<reference evidence="4 5" key="1">
    <citation type="submission" date="2024-03" db="EMBL/GenBank/DDBJ databases">
        <title>Adaptation during the transition from Ophiocordyceps entomopathogen to insect associate is accompanied by gene loss and intensified selection.</title>
        <authorList>
            <person name="Ward C.M."/>
            <person name="Onetto C.A."/>
            <person name="Borneman A.R."/>
        </authorList>
    </citation>
    <scope>NUCLEOTIDE SEQUENCE [LARGE SCALE GENOMIC DNA]</scope>
    <source>
        <strain evidence="4">AWRI1</strain>
        <tissue evidence="4">Single Adult Female</tissue>
    </source>
</reference>
<dbReference type="EMBL" id="JBBCAQ010000010">
    <property type="protein sequence ID" value="KAK7601499.1"/>
    <property type="molecule type" value="Genomic_DNA"/>
</dbReference>
<dbReference type="PROSITE" id="PS50835">
    <property type="entry name" value="IG_LIKE"/>
    <property type="match status" value="1"/>
</dbReference>
<dbReference type="InterPro" id="IPR013783">
    <property type="entry name" value="Ig-like_fold"/>
</dbReference>
<dbReference type="Proteomes" id="UP001367676">
    <property type="component" value="Unassembled WGS sequence"/>
</dbReference>
<name>A0AAN9TYX4_9HEMI</name>
<proteinExistence type="predicted"/>
<dbReference type="GO" id="GO:0098609">
    <property type="term" value="P:cell-cell adhesion"/>
    <property type="evidence" value="ECO:0007669"/>
    <property type="project" value="TreeGrafter"/>
</dbReference>
<evidence type="ECO:0000256" key="1">
    <source>
        <dbReference type="ARBA" id="ARBA00022737"/>
    </source>
</evidence>
<sequence>MSGVDVCLTMNYCHVHSLDLVRPFSNCIPYDVVPKLSKSEVTCHHVRAEDDTVGPTFIKEPPNKIDFSNSTGATLECTVRGNPAPEIIWLRSDGTAVGDVPGLRQVLPNGNLMFPPFRAEDYRQEVHAQAYICMARNSVGSIHSRDVNVRAVVIQSYDTDVNKEYTIRGNAAILKCQIPSYVADFLSVISWHTDKGDDFVPSTDFVVIQAYETDVIKEFAIRGNAAIIKCQVPSYVADFVNVISWHTDKGEEFHPGKDYVVEQDYRTGVNDEYVIRGNSAILKCSIPSFLSDFVVVIAWLDNANNVYEANHNELNAGVDNYIVTQDYLIEVNNEHVIKGNTAIVKCFIPSFVADFVYVYSWTDNKGNEYSHSTINSKSSHVVIQYYDAEVVSEYVIRGNTAILKCNIPSFVADFVFVDAWIRTDGLEYTATNDFVVNQMYEADILKEFVIKGNTGILKCSIPSFVADFVYVDAWISDANDIYEPTFKNFVVNQKYEAEILTEYVINGNAGILKCNIPSFVADFVQVESWIRDDGVVYKHTEKEDFGRVALEMLYDLVG</sequence>
<evidence type="ECO:0000259" key="3">
    <source>
        <dbReference type="PROSITE" id="PS50835"/>
    </source>
</evidence>
<comment type="caution">
    <text evidence="4">The sequence shown here is derived from an EMBL/GenBank/DDBJ whole genome shotgun (WGS) entry which is preliminary data.</text>
</comment>
<gene>
    <name evidence="4" type="ORF">V9T40_008940</name>
</gene>
<dbReference type="InterPro" id="IPR036179">
    <property type="entry name" value="Ig-like_dom_sf"/>
</dbReference>
<feature type="domain" description="Ig-like" evidence="3">
    <location>
        <begin position="55"/>
        <end position="148"/>
    </location>
</feature>
<accession>A0AAN9TYX4</accession>
<dbReference type="AlphaFoldDB" id="A0AAN9TYX4"/>
<dbReference type="PANTHER" id="PTHR44170:SF6">
    <property type="entry name" value="CONTACTIN"/>
    <property type="match status" value="1"/>
</dbReference>
<dbReference type="GO" id="GO:0016020">
    <property type="term" value="C:membrane"/>
    <property type="evidence" value="ECO:0007669"/>
    <property type="project" value="UniProtKB-SubCell"/>
</dbReference>
<dbReference type="InterPro" id="IPR007110">
    <property type="entry name" value="Ig-like_dom"/>
</dbReference>
<evidence type="ECO:0000313" key="5">
    <source>
        <dbReference type="Proteomes" id="UP001367676"/>
    </source>
</evidence>
<dbReference type="SUPFAM" id="SSF48726">
    <property type="entry name" value="Immunoglobulin"/>
    <property type="match status" value="1"/>
</dbReference>
<protein>
    <recommendedName>
        <fullName evidence="3">Ig-like domain-containing protein</fullName>
    </recommendedName>
</protein>